<reference evidence="2" key="1">
    <citation type="journal article" date="2020" name="G3 (Bethesda)">
        <title>High-Quality Assemblies for Three Invasive Social Wasps from the &lt;i&gt;Vespula&lt;/i&gt; Genus.</title>
        <authorList>
            <person name="Harrop T.W.R."/>
            <person name="Guhlin J."/>
            <person name="McLaughlin G.M."/>
            <person name="Permina E."/>
            <person name="Stockwell P."/>
            <person name="Gilligan J."/>
            <person name="Le Lec M.F."/>
            <person name="Gruber M.A.M."/>
            <person name="Quinn O."/>
            <person name="Lovegrove M."/>
            <person name="Duncan E.J."/>
            <person name="Remnant E.J."/>
            <person name="Van Eeckhoven J."/>
            <person name="Graham B."/>
            <person name="Knapp R.A."/>
            <person name="Langford K.W."/>
            <person name="Kronenberg Z."/>
            <person name="Press M.O."/>
            <person name="Eacker S.M."/>
            <person name="Wilson-Rankin E.E."/>
            <person name="Purcell J."/>
            <person name="Lester P.J."/>
            <person name="Dearden P.K."/>
        </authorList>
    </citation>
    <scope>NUCLEOTIDE SEQUENCE</scope>
    <source>
        <strain evidence="2">Volc-1</strain>
    </source>
</reference>
<evidence type="ECO:0000256" key="1">
    <source>
        <dbReference type="SAM" id="MobiDB-lite"/>
    </source>
</evidence>
<accession>A0A834PGR6</accession>
<organism evidence="2 3">
    <name type="scientific">Vespula pensylvanica</name>
    <name type="common">Western yellow jacket</name>
    <name type="synonym">Wasp</name>
    <dbReference type="NCBI Taxonomy" id="30213"/>
    <lineage>
        <taxon>Eukaryota</taxon>
        <taxon>Metazoa</taxon>
        <taxon>Ecdysozoa</taxon>
        <taxon>Arthropoda</taxon>
        <taxon>Hexapoda</taxon>
        <taxon>Insecta</taxon>
        <taxon>Pterygota</taxon>
        <taxon>Neoptera</taxon>
        <taxon>Endopterygota</taxon>
        <taxon>Hymenoptera</taxon>
        <taxon>Apocrita</taxon>
        <taxon>Aculeata</taxon>
        <taxon>Vespoidea</taxon>
        <taxon>Vespidae</taxon>
        <taxon>Vespinae</taxon>
        <taxon>Vespula</taxon>
    </lineage>
</organism>
<sequence length="117" mass="12391">MSSLYRRAVRASQRSPMVDRVGGRDEKRRGKHAFRSCWDVCWEQNRPSFQPPWLKTQGPFVGGDSGGDGGGGSNGDGGSNPRRGVGPVCRLRRGGGGEGGFDGGSSNGSEREGMCCV</sequence>
<feature type="region of interest" description="Disordered" evidence="1">
    <location>
        <begin position="48"/>
        <end position="117"/>
    </location>
</feature>
<evidence type="ECO:0000313" key="3">
    <source>
        <dbReference type="Proteomes" id="UP000600918"/>
    </source>
</evidence>
<dbReference type="Proteomes" id="UP000600918">
    <property type="component" value="Unassembled WGS sequence"/>
</dbReference>
<name>A0A834PGR6_VESPE</name>
<evidence type="ECO:0000313" key="2">
    <source>
        <dbReference type="EMBL" id="KAF7439300.1"/>
    </source>
</evidence>
<keyword evidence="3" id="KW-1185">Reference proteome</keyword>
<proteinExistence type="predicted"/>
<dbReference type="EMBL" id="JACSDY010000001">
    <property type="protein sequence ID" value="KAF7439300.1"/>
    <property type="molecule type" value="Genomic_DNA"/>
</dbReference>
<feature type="region of interest" description="Disordered" evidence="1">
    <location>
        <begin position="1"/>
        <end position="31"/>
    </location>
</feature>
<dbReference type="AlphaFoldDB" id="A0A834PGR6"/>
<feature type="compositionally biased region" description="Gly residues" evidence="1">
    <location>
        <begin position="60"/>
        <end position="78"/>
    </location>
</feature>
<comment type="caution">
    <text evidence="2">The sequence shown here is derived from an EMBL/GenBank/DDBJ whole genome shotgun (WGS) entry which is preliminary data.</text>
</comment>
<protein>
    <submittedName>
        <fullName evidence="2">Uncharacterized protein</fullName>
    </submittedName>
</protein>
<gene>
    <name evidence="2" type="ORF">H0235_001691</name>
</gene>
<feature type="compositionally biased region" description="Gly residues" evidence="1">
    <location>
        <begin position="94"/>
        <end position="106"/>
    </location>
</feature>